<evidence type="ECO:0000256" key="4">
    <source>
        <dbReference type="RuleBase" id="RU004514"/>
    </source>
</evidence>
<dbReference type="HAMAP" id="MF_02087">
    <property type="entry name" value="PLP_homeostasis"/>
    <property type="match status" value="1"/>
</dbReference>
<sequence length="228" mass="25313">MSVTTNLNQIRAEITAACLRVERDPQGIRLVAVSKTKSSAAIAQAAEAGQKIFGESYVQEFLDKADEVHQPVEWHFIGHLQSNKVKYLRNRVSMIHSVDRLSLAREINRQWKNLERPLDVLIQVNLGDEESKSGVSSDQTADLVREISALPHLRIQGLMALPPYCEDPEDVRPFFRRLRGLADEIAALELPGVNMGELSMGMSHDFAVAVEEGATLVRIGTAIFGARN</sequence>
<name>A0A0C2HH38_9BACT</name>
<dbReference type="FunFam" id="3.20.20.10:FF:000018">
    <property type="entry name" value="Pyridoxal phosphate homeostasis protein"/>
    <property type="match status" value="1"/>
</dbReference>
<evidence type="ECO:0000313" key="6">
    <source>
        <dbReference type="EMBL" id="KIH76291.1"/>
    </source>
</evidence>
<dbReference type="PROSITE" id="PS01211">
    <property type="entry name" value="UPF0001"/>
    <property type="match status" value="1"/>
</dbReference>
<dbReference type="Proteomes" id="UP000035068">
    <property type="component" value="Unassembled WGS sequence"/>
</dbReference>
<feature type="domain" description="Alanine racemase N-terminal" evidence="5">
    <location>
        <begin position="8"/>
        <end position="227"/>
    </location>
</feature>
<dbReference type="Gene3D" id="3.20.20.10">
    <property type="entry name" value="Alanine racemase"/>
    <property type="match status" value="1"/>
</dbReference>
<protein>
    <recommendedName>
        <fullName evidence="2">Pyridoxal phosphate homeostasis protein</fullName>
        <shortName evidence="2">PLP homeostasis protein</shortName>
    </recommendedName>
</protein>
<dbReference type="NCBIfam" id="TIGR00044">
    <property type="entry name" value="YggS family pyridoxal phosphate-dependent enzyme"/>
    <property type="match status" value="1"/>
</dbReference>
<dbReference type="RefSeq" id="WP_040099862.1">
    <property type="nucleotide sequence ID" value="NZ_JWJD01000004.1"/>
</dbReference>
<feature type="modified residue" description="N6-(pyridoxal phosphate)lysine" evidence="2 3">
    <location>
        <position position="35"/>
    </location>
</feature>
<dbReference type="SUPFAM" id="SSF51419">
    <property type="entry name" value="PLP-binding barrel"/>
    <property type="match status" value="1"/>
</dbReference>
<evidence type="ECO:0000256" key="3">
    <source>
        <dbReference type="PIRSR" id="PIRSR004848-1"/>
    </source>
</evidence>
<evidence type="ECO:0000256" key="1">
    <source>
        <dbReference type="ARBA" id="ARBA00022898"/>
    </source>
</evidence>
<organism evidence="6 7">
    <name type="scientific">Geoalkalibacter ferrihydriticus DSM 17813</name>
    <dbReference type="NCBI Taxonomy" id="1121915"/>
    <lineage>
        <taxon>Bacteria</taxon>
        <taxon>Pseudomonadati</taxon>
        <taxon>Thermodesulfobacteriota</taxon>
        <taxon>Desulfuromonadia</taxon>
        <taxon>Desulfuromonadales</taxon>
        <taxon>Geoalkalibacteraceae</taxon>
        <taxon>Geoalkalibacter</taxon>
    </lineage>
</organism>
<dbReference type="PIRSF" id="PIRSF004848">
    <property type="entry name" value="YBL036c_PLPDEIII"/>
    <property type="match status" value="1"/>
</dbReference>
<comment type="function">
    <text evidence="2">Pyridoxal 5'-phosphate (PLP)-binding protein, which is involved in PLP homeostasis.</text>
</comment>
<dbReference type="Pfam" id="PF01168">
    <property type="entry name" value="Ala_racemase_N"/>
    <property type="match status" value="1"/>
</dbReference>
<comment type="similarity">
    <text evidence="2 4">Belongs to the pyridoxal phosphate-binding protein YggS/PROSC family.</text>
</comment>
<dbReference type="AlphaFoldDB" id="A0A0C2HH38"/>
<dbReference type="GO" id="GO:0030170">
    <property type="term" value="F:pyridoxal phosphate binding"/>
    <property type="evidence" value="ECO:0007669"/>
    <property type="project" value="UniProtKB-UniRule"/>
</dbReference>
<comment type="caution">
    <text evidence="6">The sequence shown here is derived from an EMBL/GenBank/DDBJ whole genome shotgun (WGS) entry which is preliminary data.</text>
</comment>
<proteinExistence type="inferred from homology"/>
<gene>
    <name evidence="6" type="ORF">GFER_11820</name>
</gene>
<dbReference type="PANTHER" id="PTHR10146">
    <property type="entry name" value="PROLINE SYNTHETASE CO-TRANSCRIBED BACTERIAL HOMOLOG PROTEIN"/>
    <property type="match status" value="1"/>
</dbReference>
<keyword evidence="7" id="KW-1185">Reference proteome</keyword>
<evidence type="ECO:0000259" key="5">
    <source>
        <dbReference type="Pfam" id="PF01168"/>
    </source>
</evidence>
<reference evidence="6 7" key="1">
    <citation type="submission" date="2014-12" db="EMBL/GenBank/DDBJ databases">
        <title>Genomes of Geoalkalibacter ferrihydriticus and Geoalkalibacter subterraneus, two haloalkaliphilic metal-reducing members of the Geobacteraceae.</title>
        <authorList>
            <person name="Badalamenti J.P."/>
            <person name="Torres C.I."/>
            <person name="Krajmalnik-Brown R."/>
            <person name="Bond D.R."/>
        </authorList>
    </citation>
    <scope>NUCLEOTIDE SEQUENCE [LARGE SCALE GENOMIC DNA]</scope>
    <source>
        <strain evidence="6 7">DSM 17813</strain>
    </source>
</reference>
<evidence type="ECO:0000256" key="2">
    <source>
        <dbReference type="HAMAP-Rule" id="MF_02087"/>
    </source>
</evidence>
<dbReference type="InterPro" id="IPR029066">
    <property type="entry name" value="PLP-binding_barrel"/>
</dbReference>
<accession>A0A0C2HH38</accession>
<dbReference type="InterPro" id="IPR001608">
    <property type="entry name" value="Ala_racemase_N"/>
</dbReference>
<keyword evidence="1 2" id="KW-0663">Pyridoxal phosphate</keyword>
<evidence type="ECO:0000313" key="7">
    <source>
        <dbReference type="Proteomes" id="UP000035068"/>
    </source>
</evidence>
<dbReference type="PANTHER" id="PTHR10146:SF14">
    <property type="entry name" value="PYRIDOXAL PHOSPHATE HOMEOSTASIS PROTEIN"/>
    <property type="match status" value="1"/>
</dbReference>
<dbReference type="InterPro" id="IPR011078">
    <property type="entry name" value="PyrdxlP_homeostasis"/>
</dbReference>
<dbReference type="CDD" id="cd00635">
    <property type="entry name" value="PLPDE_III_YBL036c_like"/>
    <property type="match status" value="1"/>
</dbReference>
<dbReference type="EMBL" id="JWJD01000004">
    <property type="protein sequence ID" value="KIH76291.1"/>
    <property type="molecule type" value="Genomic_DNA"/>
</dbReference>
<comment type="cofactor">
    <cofactor evidence="3">
        <name>pyridoxal 5'-phosphate</name>
        <dbReference type="ChEBI" id="CHEBI:597326"/>
    </cofactor>
</comment>